<feature type="domain" description="PAC" evidence="9">
    <location>
        <begin position="352"/>
        <end position="405"/>
    </location>
</feature>
<comment type="catalytic activity">
    <reaction evidence="1">
        <text>ATP + protein L-histidine = ADP + protein N-phospho-L-histidine.</text>
        <dbReference type="EC" id="2.7.13.3"/>
    </reaction>
</comment>
<feature type="domain" description="PAC" evidence="9">
    <location>
        <begin position="483"/>
        <end position="535"/>
    </location>
</feature>
<dbReference type="SUPFAM" id="SSF47384">
    <property type="entry name" value="Homodimeric domain of signal transducing histidine kinase"/>
    <property type="match status" value="1"/>
</dbReference>
<dbReference type="SMART" id="SM00387">
    <property type="entry name" value="HATPase_c"/>
    <property type="match status" value="1"/>
</dbReference>
<evidence type="ECO:0000259" key="9">
    <source>
        <dbReference type="PROSITE" id="PS50113"/>
    </source>
</evidence>
<dbReference type="InterPro" id="IPR036097">
    <property type="entry name" value="HisK_dim/P_sf"/>
</dbReference>
<dbReference type="InterPro" id="IPR005467">
    <property type="entry name" value="His_kinase_dom"/>
</dbReference>
<feature type="domain" description="Histidine kinase" evidence="7">
    <location>
        <begin position="578"/>
        <end position="804"/>
    </location>
</feature>
<feature type="coiled-coil region" evidence="6">
    <location>
        <begin position="526"/>
        <end position="571"/>
    </location>
</feature>
<keyword evidence="6" id="KW-0175">Coiled coil</keyword>
<dbReference type="RefSeq" id="WP_379819339.1">
    <property type="nucleotide sequence ID" value="NZ_JBHUMD010000003.1"/>
</dbReference>
<dbReference type="InterPro" id="IPR003594">
    <property type="entry name" value="HATPase_dom"/>
</dbReference>
<dbReference type="PROSITE" id="PS50112">
    <property type="entry name" value="PAS"/>
    <property type="match status" value="1"/>
</dbReference>
<dbReference type="PROSITE" id="PS50113">
    <property type="entry name" value="PAC"/>
    <property type="match status" value="2"/>
</dbReference>
<comment type="caution">
    <text evidence="10">The sequence shown here is derived from an EMBL/GenBank/DDBJ whole genome shotgun (WGS) entry which is preliminary data.</text>
</comment>
<dbReference type="SUPFAM" id="SSF55785">
    <property type="entry name" value="PYP-like sensor domain (PAS domain)"/>
    <property type="match status" value="3"/>
</dbReference>
<keyword evidence="5" id="KW-0418">Kinase</keyword>
<proteinExistence type="predicted"/>
<dbReference type="InterPro" id="IPR000014">
    <property type="entry name" value="PAS"/>
</dbReference>
<evidence type="ECO:0000256" key="5">
    <source>
        <dbReference type="ARBA" id="ARBA00022777"/>
    </source>
</evidence>
<dbReference type="Gene3D" id="3.30.450.20">
    <property type="entry name" value="PAS domain"/>
    <property type="match status" value="3"/>
</dbReference>
<dbReference type="EMBL" id="JBHUMD010000003">
    <property type="protein sequence ID" value="MFD2600640.1"/>
    <property type="molecule type" value="Genomic_DNA"/>
</dbReference>
<dbReference type="PROSITE" id="PS50109">
    <property type="entry name" value="HIS_KIN"/>
    <property type="match status" value="1"/>
</dbReference>
<dbReference type="CDD" id="cd00082">
    <property type="entry name" value="HisKA"/>
    <property type="match status" value="1"/>
</dbReference>
<reference evidence="11" key="1">
    <citation type="journal article" date="2019" name="Int. J. Syst. Evol. Microbiol.">
        <title>The Global Catalogue of Microorganisms (GCM) 10K type strain sequencing project: providing services to taxonomists for standard genome sequencing and annotation.</title>
        <authorList>
            <consortium name="The Broad Institute Genomics Platform"/>
            <consortium name="The Broad Institute Genome Sequencing Center for Infectious Disease"/>
            <person name="Wu L."/>
            <person name="Ma J."/>
        </authorList>
    </citation>
    <scope>NUCLEOTIDE SEQUENCE [LARGE SCALE GENOMIC DNA]</scope>
    <source>
        <strain evidence="11">KCTC 42107</strain>
    </source>
</reference>
<keyword evidence="3" id="KW-0597">Phosphoprotein</keyword>
<dbReference type="SUPFAM" id="SSF55874">
    <property type="entry name" value="ATPase domain of HSP90 chaperone/DNA topoisomerase II/histidine kinase"/>
    <property type="match status" value="1"/>
</dbReference>
<evidence type="ECO:0000256" key="1">
    <source>
        <dbReference type="ARBA" id="ARBA00000085"/>
    </source>
</evidence>
<dbReference type="PRINTS" id="PR00344">
    <property type="entry name" value="BCTRLSENSOR"/>
</dbReference>
<protein>
    <recommendedName>
        <fullName evidence="2">histidine kinase</fullName>
        <ecNumber evidence="2">2.7.13.3</ecNumber>
    </recommendedName>
</protein>
<evidence type="ECO:0000256" key="4">
    <source>
        <dbReference type="ARBA" id="ARBA00022679"/>
    </source>
</evidence>
<dbReference type="InterPro" id="IPR013656">
    <property type="entry name" value="PAS_4"/>
</dbReference>
<dbReference type="InterPro" id="IPR001610">
    <property type="entry name" value="PAC"/>
</dbReference>
<evidence type="ECO:0000313" key="11">
    <source>
        <dbReference type="Proteomes" id="UP001597480"/>
    </source>
</evidence>
<organism evidence="10 11">
    <name type="scientific">Flavobacterium suzhouense</name>
    <dbReference type="NCBI Taxonomy" id="1529638"/>
    <lineage>
        <taxon>Bacteria</taxon>
        <taxon>Pseudomonadati</taxon>
        <taxon>Bacteroidota</taxon>
        <taxon>Flavobacteriia</taxon>
        <taxon>Flavobacteriales</taxon>
        <taxon>Flavobacteriaceae</taxon>
        <taxon>Flavobacterium</taxon>
    </lineage>
</organism>
<dbReference type="Pfam" id="PF02518">
    <property type="entry name" value="HATPase_c"/>
    <property type="match status" value="1"/>
</dbReference>
<dbReference type="InterPro" id="IPR035965">
    <property type="entry name" value="PAS-like_dom_sf"/>
</dbReference>
<evidence type="ECO:0000313" key="10">
    <source>
        <dbReference type="EMBL" id="MFD2600640.1"/>
    </source>
</evidence>
<evidence type="ECO:0000256" key="3">
    <source>
        <dbReference type="ARBA" id="ARBA00022553"/>
    </source>
</evidence>
<dbReference type="Gene3D" id="3.30.565.10">
    <property type="entry name" value="Histidine kinase-like ATPase, C-terminal domain"/>
    <property type="match status" value="1"/>
</dbReference>
<dbReference type="Pfam" id="PF08448">
    <property type="entry name" value="PAS_4"/>
    <property type="match status" value="3"/>
</dbReference>
<dbReference type="NCBIfam" id="TIGR00229">
    <property type="entry name" value="sensory_box"/>
    <property type="match status" value="2"/>
</dbReference>
<dbReference type="SMART" id="SM00086">
    <property type="entry name" value="PAC"/>
    <property type="match status" value="3"/>
</dbReference>
<evidence type="ECO:0000256" key="2">
    <source>
        <dbReference type="ARBA" id="ARBA00012438"/>
    </source>
</evidence>
<dbReference type="InterPro" id="IPR052162">
    <property type="entry name" value="Sensor_kinase/Photoreceptor"/>
</dbReference>
<dbReference type="CDD" id="cd00130">
    <property type="entry name" value="PAS"/>
    <property type="match status" value="2"/>
</dbReference>
<dbReference type="PANTHER" id="PTHR43304:SF1">
    <property type="entry name" value="PAC DOMAIN-CONTAINING PROTEIN"/>
    <property type="match status" value="1"/>
</dbReference>
<gene>
    <name evidence="10" type="ORF">ACFSR3_01110</name>
</gene>
<evidence type="ECO:0000259" key="8">
    <source>
        <dbReference type="PROSITE" id="PS50112"/>
    </source>
</evidence>
<dbReference type="InterPro" id="IPR000700">
    <property type="entry name" value="PAS-assoc_C"/>
</dbReference>
<keyword evidence="4" id="KW-0808">Transferase</keyword>
<dbReference type="SMART" id="SM00388">
    <property type="entry name" value="HisKA"/>
    <property type="match status" value="1"/>
</dbReference>
<evidence type="ECO:0000256" key="6">
    <source>
        <dbReference type="SAM" id="Coils"/>
    </source>
</evidence>
<dbReference type="EC" id="2.7.13.3" evidence="2"/>
<accession>A0ABW5NP14</accession>
<dbReference type="Proteomes" id="UP001597480">
    <property type="component" value="Unassembled WGS sequence"/>
</dbReference>
<dbReference type="InterPro" id="IPR003661">
    <property type="entry name" value="HisK_dim/P_dom"/>
</dbReference>
<evidence type="ECO:0000259" key="7">
    <source>
        <dbReference type="PROSITE" id="PS50109"/>
    </source>
</evidence>
<keyword evidence="11" id="KW-1185">Reference proteome</keyword>
<feature type="domain" description="PAS" evidence="8">
    <location>
        <begin position="406"/>
        <end position="451"/>
    </location>
</feature>
<dbReference type="InterPro" id="IPR036890">
    <property type="entry name" value="HATPase_C_sf"/>
</dbReference>
<dbReference type="PANTHER" id="PTHR43304">
    <property type="entry name" value="PHYTOCHROME-LIKE PROTEIN CPH1"/>
    <property type="match status" value="1"/>
</dbReference>
<name>A0ABW5NP14_9FLAO</name>
<dbReference type="InterPro" id="IPR004358">
    <property type="entry name" value="Sig_transdc_His_kin-like_C"/>
</dbReference>
<dbReference type="SMART" id="SM00091">
    <property type="entry name" value="PAS"/>
    <property type="match status" value="3"/>
</dbReference>
<dbReference type="Gene3D" id="1.10.287.130">
    <property type="match status" value="1"/>
</dbReference>
<sequence>MNTRNEMNFATPRNLTGRLVQSVKDYVSGNGAKVILTDYTFSQTEVPESLENIRLSIIDTAAKAIKLYDEGNTPEALKTIEILDLKTENYLLQLELYELKANTTQNTDNQKDNPVLTHHSELTRGIEGINQLYSDKSTENESAKAKMGNYFKQAPIGILILKGPQLMVEMANPLYLQLVDREAKDFIDRPLFEALPEIQGQAIEEIMKEVYASGVPYVGDELGVYLMRNGHKVMCYFNFVYQPLYEEDNNVSGIIVICTEVTDIVNTKKELTVKKQEFRNIVMQSPIAITILKGENLIIDIANQVMLKKLWRKEFHEVVGRSILEVFPELLEQDYPELLREVMKTGIPHRASESPAYVDSHDGRNLYYLDYEYAPLYETDGSINGIMCTVNDVTPRVKAREVEKAANRRYAQLIETLPIAMYTIDENGYIDLYNKAAETLWARKPEPGIDRWCGSYKLSALDGTPISHDNSPMAMAFKESRSIETEIYMYRSNGDRRHVIVHPQPLFDENGKTIGATKVMIDITERKEAEEALRKSEEKFRLLSESLETLVSERTNELKIANQELRSTNKELSSFAYISSHDLQEPLRKIHTFGGIIMANEFENLSESGKRNFTRMQLAAGRMTKLIQDLLTYSRSNATEKTFEDVDLNTMLREIASDFADAINEKDGVISIGLMPTITAIPFQIRQLFNNLVSNALKFSRDGIPPEITILSETVAGTTIDNVNANSNINYLHISVTDNGIGFNPQYASRIFEVFQRLHGKTEYEGTGIGLAICMKIAENHKAILNASSKPGEGATFNIYFPLN</sequence>